<comment type="caution">
    <text evidence="1">The sequence shown here is derived from an EMBL/GenBank/DDBJ whole genome shotgun (WGS) entry which is preliminary data.</text>
</comment>
<name>A0A328AFM6_9CAUL</name>
<sequence length="84" mass="9288">MRLENLSPASRALLMQALPAGQLVNVLYENGARLEVGFDRERRCFALGERGWLDFAGWEGAQPRGPACASRWTLTDQAQALLKA</sequence>
<evidence type="ECO:0000313" key="2">
    <source>
        <dbReference type="Proteomes" id="UP000249725"/>
    </source>
</evidence>
<keyword evidence="2" id="KW-1185">Reference proteome</keyword>
<dbReference type="EMBL" id="QFYR01000002">
    <property type="protein sequence ID" value="RAK52916.1"/>
    <property type="molecule type" value="Genomic_DNA"/>
</dbReference>
<accession>A0A328AFM6</accession>
<dbReference type="RefSeq" id="WP_111515201.1">
    <property type="nucleotide sequence ID" value="NZ_QFYR01000002.1"/>
</dbReference>
<dbReference type="AlphaFoldDB" id="A0A328AFM6"/>
<protein>
    <submittedName>
        <fullName evidence="1">Uncharacterized protein</fullName>
    </submittedName>
</protein>
<gene>
    <name evidence="1" type="ORF">DJ018_12125</name>
</gene>
<dbReference type="Proteomes" id="UP000249725">
    <property type="component" value="Unassembled WGS sequence"/>
</dbReference>
<organism evidence="1 2">
    <name type="scientific">Phenylobacterium deserti</name>
    <dbReference type="NCBI Taxonomy" id="1914756"/>
    <lineage>
        <taxon>Bacteria</taxon>
        <taxon>Pseudomonadati</taxon>
        <taxon>Pseudomonadota</taxon>
        <taxon>Alphaproteobacteria</taxon>
        <taxon>Caulobacterales</taxon>
        <taxon>Caulobacteraceae</taxon>
        <taxon>Phenylobacterium</taxon>
    </lineage>
</organism>
<dbReference type="OrthoDB" id="8537427at2"/>
<reference evidence="2" key="1">
    <citation type="submission" date="2018-05" db="EMBL/GenBank/DDBJ databases">
        <authorList>
            <person name="Li X."/>
        </authorList>
    </citation>
    <scope>NUCLEOTIDE SEQUENCE [LARGE SCALE GENOMIC DNA]</scope>
    <source>
        <strain evidence="2">YIM 73061</strain>
    </source>
</reference>
<evidence type="ECO:0000313" key="1">
    <source>
        <dbReference type="EMBL" id="RAK52916.1"/>
    </source>
</evidence>
<proteinExistence type="predicted"/>